<dbReference type="OrthoDB" id="24150at10239"/>
<proteinExistence type="predicted"/>
<accession>A0A076FGZ6</accession>
<dbReference type="RefSeq" id="YP_009052339.1">
    <property type="nucleotide sequence ID" value="NC_024697.1"/>
</dbReference>
<evidence type="ECO:0000313" key="1">
    <source>
        <dbReference type="EMBL" id="AII17017.1"/>
    </source>
</evidence>
<name>A0A076FGZ6_9VIRU</name>
<dbReference type="GeneID" id="20041418"/>
<protein>
    <recommendedName>
        <fullName evidence="3">Endonuclease</fullName>
    </recommendedName>
</protein>
<reference evidence="1 2" key="1">
    <citation type="journal article" date="2014" name="Virology">
        <title>Genome of brown tide virus (AaV), the little giant of the Megaviridae, elucidates NCLDV genome expansion and host-virus coevolution.</title>
        <authorList>
            <person name="Moniruzzaman M."/>
            <person name="LeCleir G.R."/>
            <person name="Brown C.M."/>
            <person name="Gobler C.J."/>
            <person name="Bidle K.D."/>
            <person name="Wilson W.H."/>
            <person name="Wilhelm S.W."/>
        </authorList>
    </citation>
    <scope>NUCLEOTIDE SEQUENCE [LARGE SCALE GENOMIC DNA]</scope>
    <source>
        <strain evidence="1">BtV-01</strain>
    </source>
</reference>
<gene>
    <name evidence="1" type="ORF">AaV_265</name>
</gene>
<dbReference type="InterPro" id="IPR043822">
    <property type="entry name" value="EsV_1_7_cys"/>
</dbReference>
<evidence type="ECO:0000313" key="2">
    <source>
        <dbReference type="Proteomes" id="UP000028667"/>
    </source>
</evidence>
<dbReference type="EMBL" id="KJ645900">
    <property type="protein sequence ID" value="AII17017.1"/>
    <property type="molecule type" value="Genomic_DNA"/>
</dbReference>
<dbReference type="Gene3D" id="6.10.140.110">
    <property type="match status" value="1"/>
</dbReference>
<dbReference type="Proteomes" id="UP000028667">
    <property type="component" value="Segment"/>
</dbReference>
<dbReference type="KEGG" id="vg:20041418"/>
<evidence type="ECO:0008006" key="3">
    <source>
        <dbReference type="Google" id="ProtNLM"/>
    </source>
</evidence>
<organism evidence="1 2">
    <name type="scientific">Aureococcus anophagefferens virus</name>
    <dbReference type="NCBI Taxonomy" id="1474867"/>
    <lineage>
        <taxon>Viruses</taxon>
        <taxon>Varidnaviria</taxon>
        <taxon>Bamfordvirae</taxon>
        <taxon>Nucleocytoviricota</taxon>
        <taxon>Megaviricetes</taxon>
        <taxon>Imitervirales</taxon>
        <taxon>Schizomimiviridae</taxon>
        <taxon>Kratosvirus</taxon>
        <taxon>Kratosvirus quantuckense</taxon>
    </lineage>
</organism>
<dbReference type="SMART" id="SM01425">
    <property type="entry name" value="EsV_1_7"/>
    <property type="match status" value="4"/>
</dbReference>
<dbReference type="Pfam" id="PF19114">
    <property type="entry name" value="EsV_1_7_cys"/>
    <property type="match status" value="4"/>
</dbReference>
<keyword evidence="2" id="KW-1185">Reference proteome</keyword>
<sequence length="418" mass="47454">MTKCTLCTNDENILSKNRKHAVYNFANTSIPNCIPGNFDLSRALICGDHRNKLIAENEFYTKDNIVNVKNKKCAKCSKIPYFNFEGQTVGKYCKDHAETGMDDVVNNKCAKCSKRPYFNFKGQTVGKYCKSHAETGMVNVVDKKCAKCSKQPYFNFEGETVGKYCKSHAETDMVNVVSKKCEHKTCTSQPCFNFEGQTVGKYCKEHAKPKMVNVVSPMCSICNQFHITPATNKYGGLCLICANHEGLTKAPSNYGKKEKAVVEFINKEFGDLTWIFNQPTIGACSRKKADAHVQFGNDYVLIVEVDENQHKGYDASCDEVRTLELMQDFGTSNPETGEMLCIPMIFIRFNPDGFKNGSKSIYSCWKQNKDNQGILELVKPEAWKKRLNKLKKTIQDCIDNYEQIIEKELTIIKLYYDQ</sequence>